<comment type="caution">
    <text evidence="4">The sequence shown here is derived from an EMBL/GenBank/DDBJ whole genome shotgun (WGS) entry which is preliminary data.</text>
</comment>
<dbReference type="Gene3D" id="1.25.40.10">
    <property type="entry name" value="Tetratricopeptide repeat domain"/>
    <property type="match status" value="2"/>
</dbReference>
<feature type="region of interest" description="Disordered" evidence="2">
    <location>
        <begin position="1"/>
        <end position="21"/>
    </location>
</feature>
<dbReference type="RefSeq" id="WP_120729314.1">
    <property type="nucleotide sequence ID" value="NZ_VLLO01000001.1"/>
</dbReference>
<dbReference type="Proteomes" id="UP000281726">
    <property type="component" value="Unassembled WGS sequence"/>
</dbReference>
<feature type="domain" description="NB-ARC" evidence="3">
    <location>
        <begin position="136"/>
        <end position="304"/>
    </location>
</feature>
<dbReference type="EMBL" id="RBAK01000006">
    <property type="protein sequence ID" value="RKN45250.1"/>
    <property type="molecule type" value="Genomic_DNA"/>
</dbReference>
<dbReference type="SUPFAM" id="SSF48452">
    <property type="entry name" value="TPR-like"/>
    <property type="match status" value="2"/>
</dbReference>
<dbReference type="PRINTS" id="PR00364">
    <property type="entry name" value="DISEASERSIST"/>
</dbReference>
<dbReference type="AlphaFoldDB" id="A0A3A9ZA85"/>
<dbReference type="SUPFAM" id="SSF52540">
    <property type="entry name" value="P-loop containing nucleoside triphosphate hydrolases"/>
    <property type="match status" value="1"/>
</dbReference>
<reference evidence="4 5" key="1">
    <citation type="journal article" date="2004" name="Syst. Appl. Microbiol.">
        <title>Cryptoendolithic actinomycetes from antarctic sandstone rock samples: Micromonospora endolithica sp. nov. and two isolates related to Micromonospora coerulea Jensen 1932.</title>
        <authorList>
            <person name="Hirsch P."/>
            <person name="Mevs U."/>
            <person name="Kroppenstedt R.M."/>
            <person name="Schumann P."/>
            <person name="Stackebrandt E."/>
        </authorList>
    </citation>
    <scope>NUCLEOTIDE SEQUENCE [LARGE SCALE GENOMIC DNA]</scope>
    <source>
        <strain evidence="4 5">JCM 12677</strain>
    </source>
</reference>
<dbReference type="Pfam" id="PF00931">
    <property type="entry name" value="NB-ARC"/>
    <property type="match status" value="1"/>
</dbReference>
<sequence length="878" mass="94553">MTESLASGGGVAPPDPGPAESLDEVAQRLRTLKVWAGDPSYDVIKNRINAAGKAAGRTGGVVARRTTVADCFKSGRRRVNTDLVIAVVEALHSDVGYVAQWRQALRVVGGEARAASQVRVHGNLPQDLAGFVGRTAALNRIRRELRKRDLDGGAAVMAIQGMAGVGKTQLAIHAAHALHRKEPFDRILFVNLRGFHPDTTQPPADPASVLEGFLRLLGVAGQQIPYDLPARVAAYRRLLVGTRTLVVLDNASDAEQARPLLPDTPGCPVLITSRRDLGELPHATQLTLDLFTPDESAALLAVGVSQVPSGSDPNAVVRIAQRCGHLPLALGLVNAHIRSRSGWTLTDQADRLDERHDQRRLDVSVELAFDLSYRHLPADRRRLLRFVAAHPADDFDARAVAALTGIATSEARAHLHHLHRDHLLQQAAPGRYALHDLIRAYATSRCSDEDPPPQRRAALTRLFDYYVETATAAMDVLYPAGSHRKASSDAVTVAAPSDAETASGWLDTERPALVAVAAHTAAHGWPSHTARLSATLFQYLHGGHPTDALTIHEHARDAARRAGDPAGQAHALTSLGATHTQLGRYGPAIEHLQRARTLFRRTGDHIGEARTLINLGVVESRLGRNRPAANSYGQALALFRQAGHQAGEAHALNNLGEVEAQLGRYGLAAEHVRQSLVLFQQLGGRTGEAWTLNTLGDIEIRLGRHRAATTHLQQALALYRQLGNHTGEAWTLNSLGTLHTRLGQITDHHQQSLDIFRETGERYGEANALNGIAEAARVTGNVADALIHHTAAHTIAVEIGAHHEHARAHTGLGHAHRALGAPAPARDHFQRALTLYTDLDMPEADQMRANLTALDDNGAGRGSMDLTAQLMVGTPSCS</sequence>
<accession>A0A3A9ZA85</accession>
<dbReference type="PANTHER" id="PTHR10098">
    <property type="entry name" value="RAPSYN-RELATED"/>
    <property type="match status" value="1"/>
</dbReference>
<evidence type="ECO:0000313" key="5">
    <source>
        <dbReference type="Proteomes" id="UP000281726"/>
    </source>
</evidence>
<dbReference type="GO" id="GO:0043531">
    <property type="term" value="F:ADP binding"/>
    <property type="evidence" value="ECO:0007669"/>
    <property type="project" value="InterPro"/>
</dbReference>
<name>A0A3A9ZA85_9ACTN</name>
<dbReference type="InterPro" id="IPR019734">
    <property type="entry name" value="TPR_rpt"/>
</dbReference>
<evidence type="ECO:0000259" key="3">
    <source>
        <dbReference type="Pfam" id="PF00931"/>
    </source>
</evidence>
<dbReference type="InterPro" id="IPR002182">
    <property type="entry name" value="NB-ARC"/>
</dbReference>
<dbReference type="InterPro" id="IPR027417">
    <property type="entry name" value="P-loop_NTPase"/>
</dbReference>
<dbReference type="InterPro" id="IPR011990">
    <property type="entry name" value="TPR-like_helical_dom_sf"/>
</dbReference>
<keyword evidence="1" id="KW-0802">TPR repeat</keyword>
<gene>
    <name evidence="4" type="ORF">D7223_16555</name>
</gene>
<dbReference type="OrthoDB" id="7628974at2"/>
<organism evidence="4 5">
    <name type="scientific">Micromonospora endolithica</name>
    <dbReference type="NCBI Taxonomy" id="230091"/>
    <lineage>
        <taxon>Bacteria</taxon>
        <taxon>Bacillati</taxon>
        <taxon>Actinomycetota</taxon>
        <taxon>Actinomycetes</taxon>
        <taxon>Micromonosporales</taxon>
        <taxon>Micromonosporaceae</taxon>
        <taxon>Micromonospora</taxon>
    </lineage>
</organism>
<evidence type="ECO:0000313" key="4">
    <source>
        <dbReference type="EMBL" id="RKN45250.1"/>
    </source>
</evidence>
<dbReference type="PROSITE" id="PS50005">
    <property type="entry name" value="TPR"/>
    <property type="match status" value="1"/>
</dbReference>
<evidence type="ECO:0000256" key="1">
    <source>
        <dbReference type="PROSITE-ProRule" id="PRU00339"/>
    </source>
</evidence>
<proteinExistence type="predicted"/>
<dbReference type="Pfam" id="PF13424">
    <property type="entry name" value="TPR_12"/>
    <property type="match status" value="3"/>
</dbReference>
<keyword evidence="5" id="KW-1185">Reference proteome</keyword>
<protein>
    <submittedName>
        <fullName evidence="4">Tetratricopeptide repeat protein</fullName>
    </submittedName>
</protein>
<feature type="repeat" description="TPR" evidence="1">
    <location>
        <begin position="569"/>
        <end position="602"/>
    </location>
</feature>
<evidence type="ECO:0000256" key="2">
    <source>
        <dbReference type="SAM" id="MobiDB-lite"/>
    </source>
</evidence>
<dbReference type="SMART" id="SM00028">
    <property type="entry name" value="TPR"/>
    <property type="match status" value="6"/>
</dbReference>
<dbReference type="Gene3D" id="3.40.50.300">
    <property type="entry name" value="P-loop containing nucleotide triphosphate hydrolases"/>
    <property type="match status" value="1"/>
</dbReference>